<dbReference type="Proteomes" id="UP000324800">
    <property type="component" value="Unassembled WGS sequence"/>
</dbReference>
<feature type="region of interest" description="Disordered" evidence="1">
    <location>
        <begin position="1"/>
        <end position="22"/>
    </location>
</feature>
<feature type="compositionally biased region" description="Basic and acidic residues" evidence="1">
    <location>
        <begin position="1"/>
        <end position="16"/>
    </location>
</feature>
<protein>
    <submittedName>
        <fullName evidence="2">Uncharacterized protein</fullName>
    </submittedName>
</protein>
<evidence type="ECO:0000313" key="3">
    <source>
        <dbReference type="Proteomes" id="UP000324800"/>
    </source>
</evidence>
<organism evidence="2 3">
    <name type="scientific">Streblomastix strix</name>
    <dbReference type="NCBI Taxonomy" id="222440"/>
    <lineage>
        <taxon>Eukaryota</taxon>
        <taxon>Metamonada</taxon>
        <taxon>Preaxostyla</taxon>
        <taxon>Oxymonadida</taxon>
        <taxon>Streblomastigidae</taxon>
        <taxon>Streblomastix</taxon>
    </lineage>
</organism>
<dbReference type="EMBL" id="SNRW01034068">
    <property type="protein sequence ID" value="KAA6355773.1"/>
    <property type="molecule type" value="Genomic_DNA"/>
</dbReference>
<dbReference type="AlphaFoldDB" id="A0A5J4TD85"/>
<feature type="region of interest" description="Disordered" evidence="1">
    <location>
        <begin position="46"/>
        <end position="76"/>
    </location>
</feature>
<accession>A0A5J4TD85</accession>
<sequence length="76" mass="8845">FENGMKLDDEQDDHSNGYDGQFQLTSSMQQDQTQQFTYVTQIENPISQEIRPKKPVGRSSNSKDFIYETDPAYYVD</sequence>
<feature type="non-terminal residue" evidence="2">
    <location>
        <position position="1"/>
    </location>
</feature>
<evidence type="ECO:0000313" key="2">
    <source>
        <dbReference type="EMBL" id="KAA6355773.1"/>
    </source>
</evidence>
<name>A0A5J4TD85_9EUKA</name>
<proteinExistence type="predicted"/>
<reference evidence="2 3" key="1">
    <citation type="submission" date="2019-03" db="EMBL/GenBank/DDBJ databases">
        <title>Single cell metagenomics reveals metabolic interactions within the superorganism composed of flagellate Streblomastix strix and complex community of Bacteroidetes bacteria on its surface.</title>
        <authorList>
            <person name="Treitli S.C."/>
            <person name="Kolisko M."/>
            <person name="Husnik F."/>
            <person name="Keeling P."/>
            <person name="Hampl V."/>
        </authorList>
    </citation>
    <scope>NUCLEOTIDE SEQUENCE [LARGE SCALE GENOMIC DNA]</scope>
    <source>
        <strain evidence="2">ST1C</strain>
    </source>
</reference>
<comment type="caution">
    <text evidence="2">The sequence shown here is derived from an EMBL/GenBank/DDBJ whole genome shotgun (WGS) entry which is preliminary data.</text>
</comment>
<evidence type="ECO:0000256" key="1">
    <source>
        <dbReference type="SAM" id="MobiDB-lite"/>
    </source>
</evidence>
<gene>
    <name evidence="2" type="ORF">EZS28_048700</name>
</gene>